<dbReference type="EMBL" id="CADIKH010000001">
    <property type="protein sequence ID" value="CAB3746444.1"/>
    <property type="molecule type" value="Genomic_DNA"/>
</dbReference>
<organism evidence="1 2">
    <name type="scientific">Paraburkholderia humisilvae</name>
    <dbReference type="NCBI Taxonomy" id="627669"/>
    <lineage>
        <taxon>Bacteria</taxon>
        <taxon>Pseudomonadati</taxon>
        <taxon>Pseudomonadota</taxon>
        <taxon>Betaproteobacteria</taxon>
        <taxon>Burkholderiales</taxon>
        <taxon>Burkholderiaceae</taxon>
        <taxon>Paraburkholderia</taxon>
    </lineage>
</organism>
<reference evidence="1 2" key="1">
    <citation type="submission" date="2020-04" db="EMBL/GenBank/DDBJ databases">
        <authorList>
            <person name="De Canck E."/>
        </authorList>
    </citation>
    <scope>NUCLEOTIDE SEQUENCE [LARGE SCALE GENOMIC DNA]</scope>
    <source>
        <strain evidence="1 2">LMG 29542</strain>
    </source>
</reference>
<dbReference type="AlphaFoldDB" id="A0A6J5CZS3"/>
<gene>
    <name evidence="1" type="ORF">LMG29542_00212</name>
</gene>
<proteinExistence type="predicted"/>
<evidence type="ECO:0000313" key="2">
    <source>
        <dbReference type="Proteomes" id="UP000494363"/>
    </source>
</evidence>
<accession>A0A6J5CZS3</accession>
<evidence type="ECO:0000313" key="1">
    <source>
        <dbReference type="EMBL" id="CAB3746444.1"/>
    </source>
</evidence>
<dbReference type="Proteomes" id="UP000494363">
    <property type="component" value="Unassembled WGS sequence"/>
</dbReference>
<sequence>MAVGLEIYDANGNLTLSGTHRIGRLKAYANVNGNAGSVVFPVDTLDIPWYAFQPDRLFYHISGDTPPPIFTLSPGVLSWTYSGGATNFTHKITGWVYVGVY</sequence>
<name>A0A6J5CZS3_9BURK</name>
<keyword evidence="2" id="KW-1185">Reference proteome</keyword>
<protein>
    <submittedName>
        <fullName evidence="1">Uncharacterized protein</fullName>
    </submittedName>
</protein>